<dbReference type="AlphaFoldDB" id="A0AA88NVG7"/>
<protein>
    <submittedName>
        <fullName evidence="1">Uncharacterized protein</fullName>
    </submittedName>
</protein>
<gene>
    <name evidence="1" type="ORF">Q7C36_003701</name>
</gene>
<keyword evidence="2" id="KW-1185">Reference proteome</keyword>
<dbReference type="EMBL" id="JAVHJS010000003">
    <property type="protein sequence ID" value="KAK2864547.1"/>
    <property type="molecule type" value="Genomic_DNA"/>
</dbReference>
<evidence type="ECO:0000313" key="1">
    <source>
        <dbReference type="EMBL" id="KAK2864547.1"/>
    </source>
</evidence>
<proteinExistence type="predicted"/>
<sequence>MTEVEENHYRDLEGKMDHASGAAMKLQDKEKMRMTCYLRNTLPIGTERTQDWLRFTCAAISPFLVMSVRSY</sequence>
<evidence type="ECO:0000313" key="2">
    <source>
        <dbReference type="Proteomes" id="UP001187315"/>
    </source>
</evidence>
<dbReference type="Proteomes" id="UP001187315">
    <property type="component" value="Unassembled WGS sequence"/>
</dbReference>
<accession>A0AA88NVG7</accession>
<comment type="caution">
    <text evidence="1">The sequence shown here is derived from an EMBL/GenBank/DDBJ whole genome shotgun (WGS) entry which is preliminary data.</text>
</comment>
<name>A0AA88NVG7_TACVA</name>
<reference evidence="1" key="1">
    <citation type="submission" date="2023-08" db="EMBL/GenBank/DDBJ databases">
        <title>Pelteobagrus vachellii genome.</title>
        <authorList>
            <person name="Liu H."/>
        </authorList>
    </citation>
    <scope>NUCLEOTIDE SEQUENCE</scope>
    <source>
        <strain evidence="1">PRFRI_2022a</strain>
        <tissue evidence="1">Muscle</tissue>
    </source>
</reference>
<organism evidence="1 2">
    <name type="scientific">Tachysurus vachellii</name>
    <name type="common">Darkbarbel catfish</name>
    <name type="synonym">Pelteobagrus vachellii</name>
    <dbReference type="NCBI Taxonomy" id="175792"/>
    <lineage>
        <taxon>Eukaryota</taxon>
        <taxon>Metazoa</taxon>
        <taxon>Chordata</taxon>
        <taxon>Craniata</taxon>
        <taxon>Vertebrata</taxon>
        <taxon>Euteleostomi</taxon>
        <taxon>Actinopterygii</taxon>
        <taxon>Neopterygii</taxon>
        <taxon>Teleostei</taxon>
        <taxon>Ostariophysi</taxon>
        <taxon>Siluriformes</taxon>
        <taxon>Bagridae</taxon>
        <taxon>Tachysurus</taxon>
    </lineage>
</organism>